<keyword evidence="5" id="KW-0445">Lipid transport</keyword>
<dbReference type="InterPro" id="IPR015816">
    <property type="entry name" value="Vitellinogen_b-sht_N"/>
</dbReference>
<dbReference type="CTD" id="566465"/>
<evidence type="ECO:0000259" key="11">
    <source>
        <dbReference type="PROSITE" id="PS51211"/>
    </source>
</evidence>
<dbReference type="PROSITE" id="PS51211">
    <property type="entry name" value="VITELLOGENIN"/>
    <property type="match status" value="1"/>
</dbReference>
<keyword evidence="12" id="KW-1185">Reference proteome</keyword>
<dbReference type="Proteomes" id="UP000504632">
    <property type="component" value="Chromosome 1"/>
</dbReference>
<keyword evidence="3" id="KW-0964">Secreted</keyword>
<dbReference type="GO" id="GO:0034359">
    <property type="term" value="C:mature chylomicron"/>
    <property type="evidence" value="ECO:0007669"/>
    <property type="project" value="TreeGrafter"/>
</dbReference>
<keyword evidence="8" id="KW-0175">Coiled coil</keyword>
<dbReference type="PROSITE" id="PS51194">
    <property type="entry name" value="HELICASE_CTER"/>
    <property type="match status" value="1"/>
</dbReference>
<reference evidence="13" key="1">
    <citation type="submission" date="2025-08" db="UniProtKB">
        <authorList>
            <consortium name="RefSeq"/>
        </authorList>
    </citation>
    <scope>IDENTIFICATION</scope>
</reference>
<dbReference type="Pfam" id="PF01347">
    <property type="entry name" value="Vitellogenin_N"/>
    <property type="match status" value="1"/>
</dbReference>
<evidence type="ECO:0000256" key="6">
    <source>
        <dbReference type="ARBA" id="ARBA00023180"/>
    </source>
</evidence>
<dbReference type="InterPro" id="IPR015819">
    <property type="entry name" value="Lipid_transp_b-sht_shell"/>
</dbReference>
<proteinExistence type="predicted"/>
<evidence type="ECO:0000313" key="12">
    <source>
        <dbReference type="Proteomes" id="UP000504632"/>
    </source>
</evidence>
<evidence type="ECO:0000256" key="2">
    <source>
        <dbReference type="ARBA" id="ARBA00022448"/>
    </source>
</evidence>
<dbReference type="InterPro" id="IPR052418">
    <property type="entry name" value="Apolipoprotein_B"/>
</dbReference>
<dbReference type="PANTHER" id="PTHR13769">
    <property type="entry name" value="APOLIPOPROTEIN B"/>
    <property type="match status" value="1"/>
</dbReference>
<protein>
    <submittedName>
        <fullName evidence="13">Apolipoprotein B-100</fullName>
    </submittedName>
</protein>
<dbReference type="Pfam" id="PF06448">
    <property type="entry name" value="DUF1081"/>
    <property type="match status" value="1"/>
</dbReference>
<dbReference type="SUPFAM" id="SSF56968">
    <property type="entry name" value="Lipovitellin-phosvitin complex, beta-sheet shell regions"/>
    <property type="match status" value="2"/>
</dbReference>
<feature type="signal peptide" evidence="9">
    <location>
        <begin position="1"/>
        <end position="18"/>
    </location>
</feature>
<keyword evidence="6" id="KW-0325">Glycoprotein</keyword>
<dbReference type="GO" id="GO:0034362">
    <property type="term" value="C:low-density lipoprotein particle"/>
    <property type="evidence" value="ECO:0007669"/>
    <property type="project" value="TreeGrafter"/>
</dbReference>
<dbReference type="InterPro" id="IPR001747">
    <property type="entry name" value="Vitellogenin_N"/>
</dbReference>
<dbReference type="GO" id="GO:0042632">
    <property type="term" value="P:cholesterol homeostasis"/>
    <property type="evidence" value="ECO:0007669"/>
    <property type="project" value="TreeGrafter"/>
</dbReference>
<dbReference type="SUPFAM" id="SSF48431">
    <property type="entry name" value="Lipovitellin-phosvitin complex, superhelical domain"/>
    <property type="match status" value="1"/>
</dbReference>
<dbReference type="InterPro" id="IPR001650">
    <property type="entry name" value="Helicase_C-like"/>
</dbReference>
<feature type="domain" description="Helicase C-terminal" evidence="10">
    <location>
        <begin position="4119"/>
        <end position="4302"/>
    </location>
</feature>
<evidence type="ECO:0000256" key="4">
    <source>
        <dbReference type="ARBA" id="ARBA00022729"/>
    </source>
</evidence>
<feature type="chain" id="PRO_5026975779" evidence="9">
    <location>
        <begin position="19"/>
        <end position="4392"/>
    </location>
</feature>
<dbReference type="RefSeq" id="XP_030645296.1">
    <property type="nucleotide sequence ID" value="XM_030789436.1"/>
</dbReference>
<keyword evidence="4 9" id="KW-0732">Signal</keyword>
<dbReference type="InParanoid" id="A0A6J2WPG5"/>
<dbReference type="OrthoDB" id="6484170at2759"/>
<gene>
    <name evidence="13" type="primary">apoba</name>
</gene>
<feature type="domain" description="Vitellogenin" evidence="11">
    <location>
        <begin position="44"/>
        <end position="651"/>
    </location>
</feature>
<sequence>MGDTKLYLLLLLSASVLADTSIEVSGPEEDTSEQPSRCPLAARFKNFRKYMYQYTAESRNGVSGTANLINGPKVTCQVELEVPQTCSFVLKTTECSLSEVSVIDPQGQPVYRQAAGAEAFQAAMEKNPLNFFVEDVTTVSIFPEKDEPENILNVKRGIISALLVPVMEEHDNRKMSTIHGVCKTDVTVNSRKDIDIDVTVVRDLSQCSHFDPYKLPSSPLTLLPGLHRALSKTISSTQECNYQFDNRRKHMSAAQCTEKHIFLPFSHENNYGISSVVTQSLTLQDSVKINNRYFNIDHNLERSLFENRVKDKLPIQSKDDVLATFRDLNSLAQTGRGQHRGSLFQKLVSEVRGLNNDTLVAALPEMMAESSALTWQVLAQCGSKECDSAILQHLRTFDRSNPVVDAVVYAMSLRPEPCQCRVKNMLSMAQYKQSKVIMYALANVVENFDTFTDSKPVEEVAEFMEFLLGDCSGDEDRTFLALRVIGTMGRSMQMFSSLKSSVLTCIREPSAPASVQKAAVQALRRMDIDSEIGGALLKVFQDEEEPVQKRVAAYLILMREPNDHIPDVLKTNVQNRQVKSFVSSHVANVLNFDDSRGRGLRDFITQNGPGHIVSNPTSFLSSHNSRMEVPETVSMESNIIYDSDSYMPKEIMLETVLKAFDVDSQMMEIGLEAEGFEPTIEALFGKNGFFPDTISKTMFWASEKVPKVLENWIAPLRRERMKRQVPEDLLKEISENFNNLINSLRSQGSPEAMAYLRMLDIELGYIKTSDIKQMAENIAQYSEMLFKISPREVIGYLLSSADREMFAHYMFLDQAFTLPTSAGFPLKFSLSGVFTPGAKGGLHISPGMQKMSFMPSVGVEFVTQMGIYIPEYVVAGTEMHTNLFHESALDAKITMENNQIKLSIPVPQGNTQLLSISNKLLSVSTTQTKIVPSLVEDRRDSTDCSPLFTGMKYCTIVRYSNASATNNAPYYPLTGETRFALELQPTGEVREYTAAIAYELLKEGKEGRHSVDSLRLVLKAEGEEPTEASAIVKYNRNKNIFTTDVKIPDYDIEAGIKLAPSDSTEKGKKLRGITIDITNKKIPQLSLIGRARLESMKDGMLQFEMKFPALNMDATGTASLKSANNLIMELEMDLKLPETSSLQTVTLRYDEDKAEVELKSDIHSDMEKLKPVMESYRNRLQTALDDILDQKVAKTDMKLRHIVSKGFEAVNIWLDKFGANIPYVGDLRNKRNTPELSLPSIPEKLYLTYDGLFRYQFNKDKITVSVPMPLGGKSSEDLNFPSTLSIPKIEVPHIGLDIPAKELQVPSFTIPANLDVTLPLIGVAELTAKVSSNFCDWEGSISGGNITVEFPSYIAKYKIMSSCGLTPLSYNVEGTGMMSMDEETIRYLVNSSLSHGLLDISFSLSESVTLDAKMTAKSNYKAEASSPLGLHASLYCSAQASSTEHENSGDWNVETFIKMGPLFANTTSMHSYVINPHKLEGKGESTLKFDSSVIQGQNMIKGEYANGELSIISKTAAQNDALKHVAELRLKEAQLSLRSEANAMVLDKALRCKADFGISNEAVSLRIESQAEDSTNRAYSVLTGSLSASGLEVNLDGSVNSEESRGSHKGTLTLGANGLAASCSTMLQCSSMTFENIFNSGIDADGASLSIMSKGSAEDNRVELSVEGKVTSMEAYLNSVFKGNVFEADARNTMNLRLNKQGLSFNNAMSGSFNKMKTECTNTLTVTLWTLAFHSKTDNFICDGASYNHDIKVNMKPFIASISTNNQLELFDLKLGKEGQLKLEPLKIDLNGIISGSYAEDDHFKHSYGIKYADLEGSLKCDTTAKVLDSQISHKFELDFAGLSSIVNSEALVNSKALRLSSTVRTMALPFSLTVNAILNSDGELDLYGKHTGQLYSKYFLKAEPFAFAEAHDCRASMIHKLPNGQSAESHLENKFDGLLTPNQQSVIWKFKSKLNNHAYNQDINVYNNEEKTGIELAGVLSTNLFNKGAESSDISLDNQEFSLSGFLKYDKNSDSHIIDLPFIESLPEAFEHVKSAVVNVLESLQKYIESLNIGDLIANFRASLEELPGKVSDFMEKLDLENKINMVKDKIVSLAHDYAITFDDLELSVENLKTASEKTLIDISTKLRDLIVKIRDFFESGSWSDTISAILTKIGNELKAFDDTYEITGTIIRAIDAIEDVIRQIDFQKLQDSSVAWLRDLDAQYEIRAKLQEKVSEFKQVIETFDIMMLVEDLRDYIISLDLAQYLSQLSDQIPAEDIERVLDATKDVIVNWIDEYEIADKINNVYFKIRDLFERYEVDKKLEMLKDQIILLVKQYRIQETVQSIVDTVKSINFEYVLDRAMQLLDTVVNWLKAIDLEQSVADLNEYIAAAVKNLKAFDYNKFTDDINQKIDEMTNYINEQIVAYEIPQKIEASREFLREFQTSLFNYIEQLKNTRIAEVFKMVIDVINTTAYKDIKFKVRETLEDFRQRLSDMDIKSEIMLYFQRASESYSNLIAYISSQIDILIEKIREMVEDHKILNEISQTVQGVLDALKAAEIDTPAFTLPFTDLQVPAIQIRLDKLQDIEIPSVIAVPEFTVLDSFTIPSFTINFEGIKLEIVGFINMLLEIELPTLDLDATFGDLRVLYLSDLPDLTFSEIKLSEIKIPSINVPKLNLEGFEITMLPLPEVRLPQIPTEVQVPAFGKLSGGFRVNSPHYTLMTEASLENSTSIPNTPALKGTLISQAKSSLEFLEYSLDAMFHLESEQMTNLVLTETVKVTHMAFSIDHEGTLTLTGPSADAKSVTTAKATTDIYTADLVNTVGVVLKNGIAVTVDTDYNHNFNIPSADVSCQTTITQSAKGLFESGTISVTVGSVGSGKWSIKDYSDEGTYKSDLEFNINTGTAKLTYTEEANSKSLKMKKTVNAESIILGHITFTAYAETETPFIKSSVMALTGKAQLEDLKTELKFSHDTELIGGVSGVISNACEFLAQPFELILDCKNKLNSKILLPLKLTGKIDLQNDYDIILKPELQHASWVGLARFNQYKCNHNFTLDNDKKDISIYASLKGEANLDFLTVPLSIPEMTVPYFETKTPTVKELSLWDHFGLKDVLSTPRQSFDMDFKLQYQKNPDMHSIDFDLEPFYTAINENAKILSAYFEHGRDKVFDFLTNSYEEARIQYEKYKIDTSNQPPRTFTVPGYTVPILNIQVSSFRAELPAFSYVIPKEVSTPGFKVPMMGFTVPSYTLVLPSFGLPVIHVPETLRELTLPTFTLPDIQDNIKIPALGNMTYDFSFKSAVITVNANGGFYNQSDIVAKFRASSTSVFDFLKGKIDGTTSLSKKRGLKLATALSLEHMNSECSHDNTVSFTKRNMEASLGTNCKITLPILTLDLNQALTGNTNSKPNVASKIKLKYAFSLPVIEAMGKGNIDHNFALEALTSYVSLENTLKGNIDGTIKDNGKFTGALNKEGTIYLNANGLRATLKTDITSEAMHEANNIWNIGVNENFALEASLRRVYATLNYTCNNEANLLDFTTNGKHYTQATLEFAPLVMLSGNLNIDMSQESNLGHAGMVENIDLSIVSDKQKFFWSGKEQLASTIHSSDLMLSNDENEIRFEMTESWEGHVDFLKSIKLPIYQKNLWDVLKFDQATSVDELQFLNASTILVYTKNKEGISFALPTKVFENGITFNIPEITLKVPDMVNSIFEDVDLMDDISIPPVITIPDFNLPLTTLHVPSFTIDLKNLEIPNMITTTAFDITLPGLPKMEVPSFNIDTKYIKDKMSFLLVKLPQYEITISSFTLPKTFTIGENTINLDEITNKIYHFEMPTITIPEQKIDIPEISLYLPASVFIPSFGALSATVKLSSPIYNNTWTGKMENRDPNFVCSLKSSCTSTMTFLEYDLDATASFLLENGALLIDGKCTLSHSDFNINCKHNTRQDVRMKREAPSGSRHTLDVDFTSQTFADVSFRFASHNNGITASVSSPSSGFIGFLFTRRSPSQFYGKLFSRYLSTPDKDTDLLSFKTTLRNSEKLSFQFGWYLDGLSDMMNGLKDRMPAITSALLKFINKYHTAHFGMDLNRAALKLKNTVSNTIEKAYNEIPQTITSLQDSVEQLNQQGQEMLRKAADSLPSVNVKELSDRFSSSVKELLENYEKNARVLLDAVKKFLSETKFHLPGLEEKLTGQELYHKVKRTITKAVSRAAQRFTTLIESIADTIASFISGMNFNIPGTNTVINGKEILENLKSTMRSLQDQIIQKMKRWDRVKLDKLLQDLSDFLKFLIQKTEELISSLNMENLEEFSNQINSIYNEANNLPLLQGVNEQLEEARRTAAEYKDSAKMKVQEIYNSMTIERLNSDLIDLIGVLESNVYGAINSIVDWMKMASQSTQPYIRVTSKKMDVDIPLPFYWKSFSEWPSLA</sequence>
<dbReference type="InterPro" id="IPR011030">
    <property type="entry name" value="Lipovitellin_superhlx_dom"/>
</dbReference>
<dbReference type="GeneID" id="115825645"/>
<feature type="coiled-coil region" evidence="8">
    <location>
        <begin position="4291"/>
        <end position="4318"/>
    </location>
</feature>
<evidence type="ECO:0000256" key="3">
    <source>
        <dbReference type="ARBA" id="ARBA00022525"/>
    </source>
</evidence>
<keyword evidence="2" id="KW-0813">Transport</keyword>
<dbReference type="GO" id="GO:0034361">
    <property type="term" value="C:very-low-density lipoprotein particle"/>
    <property type="evidence" value="ECO:0007669"/>
    <property type="project" value="TreeGrafter"/>
</dbReference>
<dbReference type="GO" id="GO:0030301">
    <property type="term" value="P:cholesterol transport"/>
    <property type="evidence" value="ECO:0007669"/>
    <property type="project" value="TreeGrafter"/>
</dbReference>
<dbReference type="GO" id="GO:0120020">
    <property type="term" value="F:cholesterol transfer activity"/>
    <property type="evidence" value="ECO:0007669"/>
    <property type="project" value="TreeGrafter"/>
</dbReference>
<name>A0A6J2WPG5_CHACN</name>
<comment type="subcellular location">
    <subcellularLocation>
        <location evidence="1">Secreted</location>
    </subcellularLocation>
</comment>
<dbReference type="SMART" id="SM00638">
    <property type="entry name" value="LPD_N"/>
    <property type="match status" value="1"/>
</dbReference>
<dbReference type="InterPro" id="IPR015255">
    <property type="entry name" value="Vitellinogen_open_b-sht"/>
</dbReference>
<dbReference type="PANTHER" id="PTHR13769:SF6">
    <property type="entry name" value="APOLIPOPROTEIN B-100"/>
    <property type="match status" value="1"/>
</dbReference>
<dbReference type="InterPro" id="IPR009454">
    <property type="entry name" value="Lipid_transpt_open_b-sht"/>
</dbReference>
<dbReference type="Pfam" id="PF09172">
    <property type="entry name" value="Vit_open_b-sht"/>
    <property type="match status" value="1"/>
</dbReference>
<evidence type="ECO:0000256" key="9">
    <source>
        <dbReference type="SAM" id="SignalP"/>
    </source>
</evidence>
<evidence type="ECO:0000259" key="10">
    <source>
        <dbReference type="PROSITE" id="PS51194"/>
    </source>
</evidence>
<dbReference type="Gene3D" id="1.25.10.20">
    <property type="entry name" value="Vitellinogen, superhelical"/>
    <property type="match status" value="1"/>
</dbReference>
<dbReference type="FunFam" id="2.30.230.10:FF:000003">
    <property type="entry name" value="Apolipoprotein B"/>
    <property type="match status" value="1"/>
</dbReference>
<organism evidence="12 13">
    <name type="scientific">Chanos chanos</name>
    <name type="common">Milkfish</name>
    <name type="synonym">Mugil chanos</name>
    <dbReference type="NCBI Taxonomy" id="29144"/>
    <lineage>
        <taxon>Eukaryota</taxon>
        <taxon>Metazoa</taxon>
        <taxon>Chordata</taxon>
        <taxon>Craniata</taxon>
        <taxon>Vertebrata</taxon>
        <taxon>Euteleostomi</taxon>
        <taxon>Actinopterygii</taxon>
        <taxon>Neopterygii</taxon>
        <taxon>Teleostei</taxon>
        <taxon>Ostariophysi</taxon>
        <taxon>Gonorynchiformes</taxon>
        <taxon>Chanidae</taxon>
        <taxon>Chanos</taxon>
    </lineage>
</organism>
<dbReference type="GO" id="GO:0050750">
    <property type="term" value="F:low-density lipoprotein particle receptor binding"/>
    <property type="evidence" value="ECO:0007669"/>
    <property type="project" value="TreeGrafter"/>
</dbReference>
<comment type="caution">
    <text evidence="7">Lacks conserved residue(s) required for the propagation of feature annotation.</text>
</comment>
<evidence type="ECO:0000256" key="1">
    <source>
        <dbReference type="ARBA" id="ARBA00004613"/>
    </source>
</evidence>
<accession>A0A6J2WPG5</accession>
<dbReference type="GO" id="GO:0006642">
    <property type="term" value="P:triglyceride mobilization"/>
    <property type="evidence" value="ECO:0007669"/>
    <property type="project" value="TreeGrafter"/>
</dbReference>
<dbReference type="Gene3D" id="2.30.230.10">
    <property type="entry name" value="Lipovitellin, beta-sheet shell regions, chain A"/>
    <property type="match status" value="1"/>
</dbReference>
<dbReference type="GO" id="GO:0042953">
    <property type="term" value="P:lipoprotein transport"/>
    <property type="evidence" value="ECO:0007669"/>
    <property type="project" value="TreeGrafter"/>
</dbReference>
<dbReference type="SMART" id="SM01169">
    <property type="entry name" value="DUF1943"/>
    <property type="match status" value="1"/>
</dbReference>
<dbReference type="Gene3D" id="2.20.80.10">
    <property type="entry name" value="Lipovitellin-phosvitin complex, chain A, domain 4"/>
    <property type="match status" value="1"/>
</dbReference>
<evidence type="ECO:0000256" key="7">
    <source>
        <dbReference type="PROSITE-ProRule" id="PRU00557"/>
    </source>
</evidence>
<evidence type="ECO:0000256" key="5">
    <source>
        <dbReference type="ARBA" id="ARBA00023055"/>
    </source>
</evidence>
<evidence type="ECO:0000313" key="13">
    <source>
        <dbReference type="RefSeq" id="XP_030645296.1"/>
    </source>
</evidence>
<evidence type="ECO:0000256" key="8">
    <source>
        <dbReference type="SAM" id="Coils"/>
    </source>
</evidence>